<feature type="transmembrane region" description="Helical" evidence="7">
    <location>
        <begin position="267"/>
        <end position="290"/>
    </location>
</feature>
<dbReference type="RefSeq" id="WP_245504715.1">
    <property type="nucleotide sequence ID" value="NZ_SMAI01000009.1"/>
</dbReference>
<feature type="transmembrane region" description="Helical" evidence="7">
    <location>
        <begin position="193"/>
        <end position="216"/>
    </location>
</feature>
<keyword evidence="9" id="KW-1185">Reference proteome</keyword>
<feature type="transmembrane region" description="Helical" evidence="7">
    <location>
        <begin position="236"/>
        <end position="255"/>
    </location>
</feature>
<evidence type="ECO:0000256" key="5">
    <source>
        <dbReference type="ARBA" id="ARBA00023136"/>
    </source>
</evidence>
<evidence type="ECO:0000313" key="8">
    <source>
        <dbReference type="EMBL" id="TCT03550.1"/>
    </source>
</evidence>
<feature type="region of interest" description="Disordered" evidence="6">
    <location>
        <begin position="35"/>
        <end position="56"/>
    </location>
</feature>
<keyword evidence="3 7" id="KW-0812">Transmembrane</keyword>
<gene>
    <name evidence="8" type="ORF">EDC64_109100</name>
</gene>
<evidence type="ECO:0000256" key="1">
    <source>
        <dbReference type="ARBA" id="ARBA00004651"/>
    </source>
</evidence>
<dbReference type="NCBIfam" id="TIGR00765">
    <property type="entry name" value="yihY_not_rbn"/>
    <property type="match status" value="1"/>
</dbReference>
<dbReference type="AlphaFoldDB" id="A0A4R3LSR0"/>
<reference evidence="8 9" key="1">
    <citation type="submission" date="2019-03" db="EMBL/GenBank/DDBJ databases">
        <title>Genomic Encyclopedia of Type Strains, Phase IV (KMG-IV): sequencing the most valuable type-strain genomes for metagenomic binning, comparative biology and taxonomic classification.</title>
        <authorList>
            <person name="Goeker M."/>
        </authorList>
    </citation>
    <scope>NUCLEOTIDE SEQUENCE [LARGE SCALE GENOMIC DNA]</scope>
    <source>
        <strain evidence="8 9">DSM 9035</strain>
    </source>
</reference>
<feature type="transmembrane region" description="Helical" evidence="7">
    <location>
        <begin position="6"/>
        <end position="26"/>
    </location>
</feature>
<keyword evidence="4 7" id="KW-1133">Transmembrane helix</keyword>
<evidence type="ECO:0000256" key="3">
    <source>
        <dbReference type="ARBA" id="ARBA00022692"/>
    </source>
</evidence>
<keyword evidence="2" id="KW-1003">Cell membrane</keyword>
<sequence>MAGWGSAARVVWSGMFLGGIVAVLVARGAQDPLETPGLRGAPRAAREPGRGRTATSPLGIPRRGWRDILVRTFKEFFSDRVLGLSAGVTFYTLLAVFPALGAFISLYGLFFDPSHVQQQLDAASWVLPGGAIEVLREQTTRIVATGGSTLGFGFAVGLGTALWSANAGTKAMIEALNIAYEEEERRSFLMRTAVSLIFTVAGILFAILALASVVALPVATRLISLETGTEWLVSNVRWPLLALAIGFAITVIYRYGPCRVRARWRWVSLGSVVAALLWLAVSAAFSWYVANFGSYNETYGSLGAVMGFMTWIWLSVTVILFGAELNAEIEHQTALDTTTGPPRPMGRRGATMADTLGPAQ</sequence>
<proteinExistence type="predicted"/>
<dbReference type="EMBL" id="SMAI01000009">
    <property type="protein sequence ID" value="TCT03550.1"/>
    <property type="molecule type" value="Genomic_DNA"/>
</dbReference>
<evidence type="ECO:0000256" key="6">
    <source>
        <dbReference type="SAM" id="MobiDB-lite"/>
    </source>
</evidence>
<evidence type="ECO:0000256" key="2">
    <source>
        <dbReference type="ARBA" id="ARBA00022475"/>
    </source>
</evidence>
<name>A0A4R3LSR0_9HYPH</name>
<organism evidence="8 9">
    <name type="scientific">Aquabacter spiritensis</name>
    <dbReference type="NCBI Taxonomy" id="933073"/>
    <lineage>
        <taxon>Bacteria</taxon>
        <taxon>Pseudomonadati</taxon>
        <taxon>Pseudomonadota</taxon>
        <taxon>Alphaproteobacteria</taxon>
        <taxon>Hyphomicrobiales</taxon>
        <taxon>Xanthobacteraceae</taxon>
        <taxon>Aquabacter</taxon>
    </lineage>
</organism>
<dbReference type="PIRSF" id="PIRSF035875">
    <property type="entry name" value="RNase_BN"/>
    <property type="match status" value="1"/>
</dbReference>
<comment type="caution">
    <text evidence="8">The sequence shown here is derived from an EMBL/GenBank/DDBJ whole genome shotgun (WGS) entry which is preliminary data.</text>
</comment>
<dbReference type="InterPro" id="IPR017039">
    <property type="entry name" value="Virul_fac_BrkB"/>
</dbReference>
<feature type="transmembrane region" description="Helical" evidence="7">
    <location>
        <begin position="302"/>
        <end position="323"/>
    </location>
</feature>
<keyword evidence="5 7" id="KW-0472">Membrane</keyword>
<accession>A0A4R3LSR0</accession>
<evidence type="ECO:0000256" key="4">
    <source>
        <dbReference type="ARBA" id="ARBA00022989"/>
    </source>
</evidence>
<feature type="transmembrane region" description="Helical" evidence="7">
    <location>
        <begin position="142"/>
        <end position="163"/>
    </location>
</feature>
<feature type="region of interest" description="Disordered" evidence="6">
    <location>
        <begin position="333"/>
        <end position="360"/>
    </location>
</feature>
<evidence type="ECO:0000313" key="9">
    <source>
        <dbReference type="Proteomes" id="UP000294664"/>
    </source>
</evidence>
<evidence type="ECO:0000256" key="7">
    <source>
        <dbReference type="SAM" id="Phobius"/>
    </source>
</evidence>
<dbReference type="PANTHER" id="PTHR30213">
    <property type="entry name" value="INNER MEMBRANE PROTEIN YHJD"/>
    <property type="match status" value="1"/>
</dbReference>
<dbReference type="Proteomes" id="UP000294664">
    <property type="component" value="Unassembled WGS sequence"/>
</dbReference>
<protein>
    <submittedName>
        <fullName evidence="8">Membrane protein</fullName>
    </submittedName>
</protein>
<dbReference type="Pfam" id="PF03631">
    <property type="entry name" value="Virul_fac_BrkB"/>
    <property type="match status" value="1"/>
</dbReference>
<feature type="transmembrane region" description="Helical" evidence="7">
    <location>
        <begin position="81"/>
        <end position="110"/>
    </location>
</feature>
<comment type="subcellular location">
    <subcellularLocation>
        <location evidence="1">Cell membrane</location>
        <topology evidence="1">Multi-pass membrane protein</topology>
    </subcellularLocation>
</comment>
<dbReference type="GO" id="GO:0005886">
    <property type="term" value="C:plasma membrane"/>
    <property type="evidence" value="ECO:0007669"/>
    <property type="project" value="UniProtKB-SubCell"/>
</dbReference>
<dbReference type="PANTHER" id="PTHR30213:SF0">
    <property type="entry name" value="UPF0761 MEMBRANE PROTEIN YIHY"/>
    <property type="match status" value="1"/>
</dbReference>